<dbReference type="Proteomes" id="UP000683246">
    <property type="component" value="Chromosome"/>
</dbReference>
<organism evidence="2 3">
    <name type="scientific">Vallitalea pronyensis</name>
    <dbReference type="NCBI Taxonomy" id="1348613"/>
    <lineage>
        <taxon>Bacteria</taxon>
        <taxon>Bacillati</taxon>
        <taxon>Bacillota</taxon>
        <taxon>Clostridia</taxon>
        <taxon>Lachnospirales</taxon>
        <taxon>Vallitaleaceae</taxon>
        <taxon>Vallitalea</taxon>
    </lineage>
</organism>
<dbReference type="AlphaFoldDB" id="A0A8J8MGN4"/>
<gene>
    <name evidence="2" type="ORF">HZI73_00550</name>
</gene>
<name>A0A8J8MGN4_9FIRM</name>
<dbReference type="EMBL" id="CP058649">
    <property type="protein sequence ID" value="QUI20888.1"/>
    <property type="molecule type" value="Genomic_DNA"/>
</dbReference>
<dbReference type="KEGG" id="vpy:HZI73_00550"/>
<keyword evidence="1" id="KW-0812">Transmembrane</keyword>
<reference evidence="2" key="1">
    <citation type="submission" date="2020-07" db="EMBL/GenBank/DDBJ databases">
        <title>Vallitalea pronyensis genome.</title>
        <authorList>
            <person name="Postec A."/>
        </authorList>
    </citation>
    <scope>NUCLEOTIDE SEQUENCE</scope>
    <source>
        <strain evidence="2">FatNI3</strain>
    </source>
</reference>
<evidence type="ECO:0000313" key="2">
    <source>
        <dbReference type="EMBL" id="QUI20888.1"/>
    </source>
</evidence>
<feature type="transmembrane region" description="Helical" evidence="1">
    <location>
        <begin position="72"/>
        <end position="91"/>
    </location>
</feature>
<dbReference type="RefSeq" id="WP_212696348.1">
    <property type="nucleotide sequence ID" value="NZ_CP058649.1"/>
</dbReference>
<protein>
    <submittedName>
        <fullName evidence="2">Uncharacterized protein</fullName>
    </submittedName>
</protein>
<keyword evidence="3" id="KW-1185">Reference proteome</keyword>
<sequence>MDNENDHIEDVKEWMEHQYDLGHYMGGNILPAYRKPTKKLGIFLLISGLSVSTIYSIIFIKALSEINERVGFIVFSILAYGVCILQIIGGIRILSKVYTKEQIGKIKKRTYIGTILTVIAVSIGILILSQFRVTEGIEITSVNQFKIRQVNLKNYVYVKDKELKCNQDDYGMLWEYKVVPTDSIKYIITYQYYTFNPTKGKIISIEEIQKE</sequence>
<keyword evidence="1" id="KW-0472">Membrane</keyword>
<evidence type="ECO:0000256" key="1">
    <source>
        <dbReference type="SAM" id="Phobius"/>
    </source>
</evidence>
<keyword evidence="1" id="KW-1133">Transmembrane helix</keyword>
<proteinExistence type="predicted"/>
<evidence type="ECO:0000313" key="3">
    <source>
        <dbReference type="Proteomes" id="UP000683246"/>
    </source>
</evidence>
<accession>A0A8J8MGN4</accession>
<feature type="transmembrane region" description="Helical" evidence="1">
    <location>
        <begin position="40"/>
        <end position="60"/>
    </location>
</feature>
<feature type="transmembrane region" description="Helical" evidence="1">
    <location>
        <begin position="111"/>
        <end position="131"/>
    </location>
</feature>